<dbReference type="InterPro" id="IPR002575">
    <property type="entry name" value="Aminoglycoside_PTrfase"/>
</dbReference>
<dbReference type="InterPro" id="IPR011009">
    <property type="entry name" value="Kinase-like_dom_sf"/>
</dbReference>
<reference evidence="2" key="1">
    <citation type="submission" date="2019-04" db="EMBL/GenBank/DDBJ databases">
        <title>Evolution of Biomass-Degrading Anaerobic Consortia Revealed by Metagenomics.</title>
        <authorList>
            <person name="Peng X."/>
        </authorList>
    </citation>
    <scope>NUCLEOTIDE SEQUENCE</scope>
    <source>
        <strain evidence="2">SIG254</strain>
    </source>
</reference>
<dbReference type="AlphaFoldDB" id="A0A927WAB3"/>
<organism evidence="2 3">
    <name type="scientific">Clostridium sulfidigenes</name>
    <dbReference type="NCBI Taxonomy" id="318464"/>
    <lineage>
        <taxon>Bacteria</taxon>
        <taxon>Bacillati</taxon>
        <taxon>Bacillota</taxon>
        <taxon>Clostridia</taxon>
        <taxon>Eubacteriales</taxon>
        <taxon>Clostridiaceae</taxon>
        <taxon>Clostridium</taxon>
    </lineage>
</organism>
<dbReference type="Proteomes" id="UP000768462">
    <property type="component" value="Unassembled WGS sequence"/>
</dbReference>
<sequence length="298" mass="34844">MFEEIINHDKWCVVEKINRGWSDDIKYYIETVDNQKLVLRISNIDKYEEKKKEYEVICKYTNLGFIMSEPVSFGVCNENQNVYILLTWVEGEDLELALPKLEQDKQYLLGREAGDILRKIHGLKVPDTEIPSNTKVPKKKIQIQKYIDSNLRIAGDEVALEFINDNLDKIWSKPPVYQHGDFHPGNLILTPEGEIGVIDFNRWEIGDPYEEFYKLESFGTEVSIPYCKGQIDAYFDDNVPEDFWGILAVYVAHASLYSIKWAEKFGQKDIDNMVKICKKSFGHYENFNRQIPNWYTIS</sequence>
<dbReference type="PANTHER" id="PTHR41283:SF1">
    <property type="entry name" value="AMINOGLYCOSIDE PHOSPHOTRANSFERASE DOMAIN-CONTAINING PROTEIN"/>
    <property type="match status" value="1"/>
</dbReference>
<dbReference type="PANTHER" id="PTHR41283">
    <property type="entry name" value="AMINOGLYCOSIDE PHOSPHOTRANSFERASE"/>
    <property type="match status" value="1"/>
</dbReference>
<name>A0A927WAB3_9CLOT</name>
<protein>
    <submittedName>
        <fullName evidence="2">Aminoglycoside phosphotransferase</fullName>
    </submittedName>
</protein>
<evidence type="ECO:0000313" key="2">
    <source>
        <dbReference type="EMBL" id="MBE6061171.1"/>
    </source>
</evidence>
<dbReference type="Gene3D" id="3.90.1200.10">
    <property type="match status" value="1"/>
</dbReference>
<evidence type="ECO:0000313" key="3">
    <source>
        <dbReference type="Proteomes" id="UP000768462"/>
    </source>
</evidence>
<dbReference type="EMBL" id="SVCM01000153">
    <property type="protein sequence ID" value="MBE6061171.1"/>
    <property type="molecule type" value="Genomic_DNA"/>
</dbReference>
<dbReference type="SUPFAM" id="SSF56112">
    <property type="entry name" value="Protein kinase-like (PK-like)"/>
    <property type="match status" value="1"/>
</dbReference>
<proteinExistence type="predicted"/>
<comment type="caution">
    <text evidence="2">The sequence shown here is derived from an EMBL/GenBank/DDBJ whole genome shotgun (WGS) entry which is preliminary data.</text>
</comment>
<gene>
    <name evidence="2" type="ORF">E7215_13515</name>
</gene>
<feature type="domain" description="Aminoglycoside phosphotransferase" evidence="1">
    <location>
        <begin position="14"/>
        <end position="235"/>
    </location>
</feature>
<dbReference type="Pfam" id="PF01636">
    <property type="entry name" value="APH"/>
    <property type="match status" value="1"/>
</dbReference>
<evidence type="ECO:0000259" key="1">
    <source>
        <dbReference type="Pfam" id="PF01636"/>
    </source>
</evidence>
<accession>A0A927WAB3</accession>